<dbReference type="Gene3D" id="3.40.30.10">
    <property type="entry name" value="Glutaredoxin"/>
    <property type="match status" value="1"/>
</dbReference>
<evidence type="ECO:0000259" key="3">
    <source>
        <dbReference type="PROSITE" id="PS50405"/>
    </source>
</evidence>
<evidence type="ECO:0000313" key="5">
    <source>
        <dbReference type="Proteomes" id="UP000015527"/>
    </source>
</evidence>
<dbReference type="PATRIC" id="fig|1096930.3.peg.1573"/>
<dbReference type="eggNOG" id="COG0625">
    <property type="taxonomic scope" value="Bacteria"/>
</dbReference>
<comment type="caution">
    <text evidence="4">The sequence shown here is derived from an EMBL/GenBank/DDBJ whole genome shotgun (WGS) entry which is preliminary data.</text>
</comment>
<name>T0HWN7_9SPHN</name>
<comment type="subunit">
    <text evidence="1">Homodimer.</text>
</comment>
<proteinExistence type="predicted"/>
<feature type="domain" description="GST N-terminal" evidence="2">
    <location>
        <begin position="6"/>
        <end position="86"/>
    </location>
</feature>
<keyword evidence="4" id="KW-0808">Transferase</keyword>
<dbReference type="AlphaFoldDB" id="T0HWN7"/>
<dbReference type="GO" id="GO:0006749">
    <property type="term" value="P:glutathione metabolic process"/>
    <property type="evidence" value="ECO:0007669"/>
    <property type="project" value="TreeGrafter"/>
</dbReference>
<dbReference type="InterPro" id="IPR036282">
    <property type="entry name" value="Glutathione-S-Trfase_C_sf"/>
</dbReference>
<dbReference type="Pfam" id="PF13409">
    <property type="entry name" value="GST_N_2"/>
    <property type="match status" value="1"/>
</dbReference>
<dbReference type="PROSITE" id="PS50404">
    <property type="entry name" value="GST_NTER"/>
    <property type="match status" value="1"/>
</dbReference>
<dbReference type="SFLD" id="SFLDG00358">
    <property type="entry name" value="Main_(cytGST)"/>
    <property type="match status" value="1"/>
</dbReference>
<evidence type="ECO:0000256" key="1">
    <source>
        <dbReference type="ARBA" id="ARBA00011738"/>
    </source>
</evidence>
<dbReference type="InterPro" id="IPR004045">
    <property type="entry name" value="Glutathione_S-Trfase_N"/>
</dbReference>
<dbReference type="EMBL" id="ATHL01000055">
    <property type="protein sequence ID" value="EQB17492.1"/>
    <property type="molecule type" value="Genomic_DNA"/>
</dbReference>
<dbReference type="CDD" id="cd00570">
    <property type="entry name" value="GST_N_family"/>
    <property type="match status" value="1"/>
</dbReference>
<dbReference type="PROSITE" id="PS50405">
    <property type="entry name" value="GST_CTER"/>
    <property type="match status" value="1"/>
</dbReference>
<dbReference type="Gene3D" id="1.20.1050.10">
    <property type="match status" value="1"/>
</dbReference>
<evidence type="ECO:0000313" key="4">
    <source>
        <dbReference type="EMBL" id="EQB17492.1"/>
    </source>
</evidence>
<dbReference type="InterPro" id="IPR036249">
    <property type="entry name" value="Thioredoxin-like_sf"/>
</dbReference>
<dbReference type="Proteomes" id="UP000015527">
    <property type="component" value="Unassembled WGS sequence"/>
</dbReference>
<evidence type="ECO:0000259" key="2">
    <source>
        <dbReference type="PROSITE" id="PS50404"/>
    </source>
</evidence>
<accession>T0HWN7</accession>
<feature type="domain" description="GST C-terminal" evidence="3">
    <location>
        <begin position="91"/>
        <end position="224"/>
    </location>
</feature>
<dbReference type="InterPro" id="IPR010987">
    <property type="entry name" value="Glutathione-S-Trfase_C-like"/>
</dbReference>
<dbReference type="CDD" id="cd00299">
    <property type="entry name" value="GST_C_family"/>
    <property type="match status" value="1"/>
</dbReference>
<reference evidence="4 5" key="1">
    <citation type="journal article" date="2013" name="Genome Announc.">
        <title>Genome Sequence of Novosphingobium lindaniclasticum LE124T, Isolated from a Hexachlorocyclohexane Dumpsite.</title>
        <authorList>
            <person name="Saxena A."/>
            <person name="Nayyar N."/>
            <person name="Sangwan N."/>
            <person name="Kumari R."/>
            <person name="Khurana J.P."/>
            <person name="Lal R."/>
        </authorList>
    </citation>
    <scope>NUCLEOTIDE SEQUENCE [LARGE SCALE GENOMIC DNA]</scope>
    <source>
        <strain evidence="4 5">LE124</strain>
    </source>
</reference>
<dbReference type="SFLD" id="SFLDS00019">
    <property type="entry name" value="Glutathione_Transferase_(cytos"/>
    <property type="match status" value="1"/>
</dbReference>
<sequence>MAFEIAMWHIFQFPLCPFSRKVRLLMGEKGIAYELQTARPWEGEDRLFEMNPAGRTPVVRETERGTVIVDSRAICEYFEETVDRNPQISGTAVQRAEIRRLIAMFDENFYHDVSGPLLHERMKKRLVLRQSPDAKILRESMKLAHDYLDYIDYLIDNRPWLAGATMTLADLAAAAQISVADYLGGLDWSSHEQARGWYLVMKSRPSFRPLLSERMEVIQPPSHYAEVDA</sequence>
<organism evidence="4 5">
    <name type="scientific">Novosphingobium lindaniclasticum LE124</name>
    <dbReference type="NCBI Taxonomy" id="1096930"/>
    <lineage>
        <taxon>Bacteria</taxon>
        <taxon>Pseudomonadati</taxon>
        <taxon>Pseudomonadota</taxon>
        <taxon>Alphaproteobacteria</taxon>
        <taxon>Sphingomonadales</taxon>
        <taxon>Sphingomonadaceae</taxon>
        <taxon>Novosphingobium</taxon>
    </lineage>
</organism>
<dbReference type="GO" id="GO:0004364">
    <property type="term" value="F:glutathione transferase activity"/>
    <property type="evidence" value="ECO:0007669"/>
    <property type="project" value="TreeGrafter"/>
</dbReference>
<dbReference type="InterPro" id="IPR040079">
    <property type="entry name" value="Glutathione_S-Trfase"/>
</dbReference>
<gene>
    <name evidence="4" type="ORF">L284_07980</name>
</gene>
<dbReference type="PANTHER" id="PTHR43969">
    <property type="entry name" value="GLUTATHIONE S TRANSFERASE D10, ISOFORM A-RELATED"/>
    <property type="match status" value="1"/>
</dbReference>
<protein>
    <submittedName>
        <fullName evidence="4">Glutathione S-transferase</fullName>
    </submittedName>
</protein>
<dbReference type="PANTHER" id="PTHR43969:SF9">
    <property type="entry name" value="GLUTATHIONE S TRANSFERASE D10, ISOFORM A-RELATED"/>
    <property type="match status" value="1"/>
</dbReference>
<dbReference type="SUPFAM" id="SSF52833">
    <property type="entry name" value="Thioredoxin-like"/>
    <property type="match status" value="1"/>
</dbReference>
<keyword evidence="5" id="KW-1185">Reference proteome</keyword>
<dbReference type="SUPFAM" id="SSF47616">
    <property type="entry name" value="GST C-terminal domain-like"/>
    <property type="match status" value="1"/>
</dbReference>